<gene>
    <name evidence="1" type="ORF">METZ01_LOCUS284715</name>
</gene>
<name>A0A382LAF3_9ZZZZ</name>
<reference evidence="1" key="1">
    <citation type="submission" date="2018-05" db="EMBL/GenBank/DDBJ databases">
        <authorList>
            <person name="Lanie J.A."/>
            <person name="Ng W.-L."/>
            <person name="Kazmierczak K.M."/>
            <person name="Andrzejewski T.M."/>
            <person name="Davidsen T.M."/>
            <person name="Wayne K.J."/>
            <person name="Tettelin H."/>
            <person name="Glass J.I."/>
            <person name="Rusch D."/>
            <person name="Podicherti R."/>
            <person name="Tsui H.-C.T."/>
            <person name="Winkler M.E."/>
        </authorList>
    </citation>
    <scope>NUCLEOTIDE SEQUENCE</scope>
</reference>
<accession>A0A382LAF3</accession>
<evidence type="ECO:0000313" key="1">
    <source>
        <dbReference type="EMBL" id="SVC31861.1"/>
    </source>
</evidence>
<dbReference type="AlphaFoldDB" id="A0A382LAF3"/>
<dbReference type="EMBL" id="UINC01084844">
    <property type="protein sequence ID" value="SVC31861.1"/>
    <property type="molecule type" value="Genomic_DNA"/>
</dbReference>
<protein>
    <submittedName>
        <fullName evidence="1">Uncharacterized protein</fullName>
    </submittedName>
</protein>
<proteinExistence type="predicted"/>
<sequence length="152" mass="17508">VPVRLIAFFIGLLFTVNGWAEVTVSKDSQEDSIKGLSCLERNNNDGVEELWLINFQSEKVSHWDRMDVELKEYPITRVNQKTIAWTQISDVPPDISHVYVLDRETMRQSGTQVSIDSSGKPKIKARWFSECRMLSYTTLNAIIEKEAEENKK</sequence>
<organism evidence="1">
    <name type="scientific">marine metagenome</name>
    <dbReference type="NCBI Taxonomy" id="408172"/>
    <lineage>
        <taxon>unclassified sequences</taxon>
        <taxon>metagenomes</taxon>
        <taxon>ecological metagenomes</taxon>
    </lineage>
</organism>
<feature type="non-terminal residue" evidence="1">
    <location>
        <position position="1"/>
    </location>
</feature>